<dbReference type="EMBL" id="LIAE01009342">
    <property type="protein sequence ID" value="PAV70190.1"/>
    <property type="molecule type" value="Genomic_DNA"/>
</dbReference>
<keyword evidence="3" id="KW-1185">Reference proteome</keyword>
<evidence type="ECO:0000313" key="2">
    <source>
        <dbReference type="EMBL" id="PAV70190.1"/>
    </source>
</evidence>
<reference evidence="2 3" key="1">
    <citation type="journal article" date="2017" name="Curr. Biol.">
        <title>Genome architecture and evolution of a unichromosomal asexual nematode.</title>
        <authorList>
            <person name="Fradin H."/>
            <person name="Zegar C."/>
            <person name="Gutwein M."/>
            <person name="Lucas J."/>
            <person name="Kovtun M."/>
            <person name="Corcoran D."/>
            <person name="Baugh L.R."/>
            <person name="Kiontke K."/>
            <person name="Gunsalus K."/>
            <person name="Fitch D.H."/>
            <person name="Piano F."/>
        </authorList>
    </citation>
    <scope>NUCLEOTIDE SEQUENCE [LARGE SCALE GENOMIC DNA]</scope>
    <source>
        <strain evidence="2">PF1309</strain>
    </source>
</reference>
<organism evidence="2 3">
    <name type="scientific">Diploscapter pachys</name>
    <dbReference type="NCBI Taxonomy" id="2018661"/>
    <lineage>
        <taxon>Eukaryota</taxon>
        <taxon>Metazoa</taxon>
        <taxon>Ecdysozoa</taxon>
        <taxon>Nematoda</taxon>
        <taxon>Chromadorea</taxon>
        <taxon>Rhabditida</taxon>
        <taxon>Rhabditina</taxon>
        <taxon>Rhabditomorpha</taxon>
        <taxon>Rhabditoidea</taxon>
        <taxon>Rhabditidae</taxon>
        <taxon>Diploscapter</taxon>
    </lineage>
</organism>
<feature type="region of interest" description="Disordered" evidence="1">
    <location>
        <begin position="105"/>
        <end position="126"/>
    </location>
</feature>
<comment type="caution">
    <text evidence="2">The sequence shown here is derived from an EMBL/GenBank/DDBJ whole genome shotgun (WGS) entry which is preliminary data.</text>
</comment>
<accession>A0A2A2K8E6</accession>
<dbReference type="AlphaFoldDB" id="A0A2A2K8E6"/>
<protein>
    <submittedName>
        <fullName evidence="2">Uncharacterized protein</fullName>
    </submittedName>
</protein>
<dbReference type="Proteomes" id="UP000218231">
    <property type="component" value="Unassembled WGS sequence"/>
</dbReference>
<evidence type="ECO:0000256" key="1">
    <source>
        <dbReference type="SAM" id="MobiDB-lite"/>
    </source>
</evidence>
<gene>
    <name evidence="2" type="ORF">WR25_07701</name>
</gene>
<proteinExistence type="predicted"/>
<sequence>MRLRQRAALAGIAGLGAERGFGRVVIRAIVDPRRAIGGHVDQFEQLGHRFEHAEHAVEMAHADGIAAAHEPPGGKIERRATCEPLLGQSRDGAHTRDDPVAPARIARPFPFGHPGGDQRPPDRAERHEHLPRRQRFFGDDRPRPHRGAIVGQMRADLAHDVDGGEHPVAVDQRVHQVAAAFVGGEVIEDPAIGGVGNTRLLRTVAPMLHAVTRAEALEAAGVIDVDLTRMARHRLCHAEHVGAAGAQIGVPEPQVARQLAIVPGETADVVAPDVPVIVIAVHDVAIIPEAVPATLLDLADVEIQFARRARFDAAAHAGARRRGRPPDAEDMGVMHRGIGSDDARRAGHLRRHLCKARTARRRGQRPYPELAGPRDARRIAPARLIILVRDVKPQILVRVIRHAHRAVIETQVHRRRIGRVIPEREARRVAVRAGNVEAHRAALPEIVHGKGNAAACPADIAEARRALAAIHVDPAMARSGPLGDREAVRIRLAQAEFAPGRDIVELVAHRRRHLAYRRYGAPLGLGRAERLSGIAAQAGERPHRLGPQAAILSGEADVTIVERISQRRLTGDTQLCTTRTDAEPAWK</sequence>
<evidence type="ECO:0000313" key="3">
    <source>
        <dbReference type="Proteomes" id="UP000218231"/>
    </source>
</evidence>
<name>A0A2A2K8E6_9BILA</name>